<evidence type="ECO:0000256" key="1">
    <source>
        <dbReference type="ARBA" id="ARBA00022553"/>
    </source>
</evidence>
<accession>A0A6J4UFX9</accession>
<feature type="modified residue" description="4-aspartylphosphate" evidence="3">
    <location>
        <position position="90"/>
    </location>
</feature>
<organism evidence="5">
    <name type="scientific">uncultured Thermomicrobiales bacterium</name>
    <dbReference type="NCBI Taxonomy" id="1645740"/>
    <lineage>
        <taxon>Bacteria</taxon>
        <taxon>Pseudomonadati</taxon>
        <taxon>Thermomicrobiota</taxon>
        <taxon>Thermomicrobia</taxon>
        <taxon>Thermomicrobiales</taxon>
        <taxon>environmental samples</taxon>
    </lineage>
</organism>
<dbReference type="InterPro" id="IPR050595">
    <property type="entry name" value="Bact_response_regulator"/>
</dbReference>
<feature type="domain" description="Response regulatory" evidence="4">
    <location>
        <begin position="42"/>
        <end position="160"/>
    </location>
</feature>
<dbReference type="InterPro" id="IPR001789">
    <property type="entry name" value="Sig_transdc_resp-reg_receiver"/>
</dbReference>
<dbReference type="PANTHER" id="PTHR44591:SF14">
    <property type="entry name" value="PROTEIN PILG"/>
    <property type="match status" value="1"/>
</dbReference>
<sequence length="170" mass="17489">MERGRAPPRRLTHGPPGFILVVCRRAGDGDGGTPMADARRAHVLVVDDAPEMRDLFADVLAVDGHRATCLAAAPTADEVAALAPDLVILDLLLGADAAPAVGLVRALRADARTAAVPVVVCSAAPRLLRELGDVLGGLVAWTLEKPFELDDLLRLVAACLGPDGAGAAGR</sequence>
<evidence type="ECO:0000259" key="4">
    <source>
        <dbReference type="PROSITE" id="PS50110"/>
    </source>
</evidence>
<name>A0A6J4UFX9_9BACT</name>
<protein>
    <recommendedName>
        <fullName evidence="4">Response regulatory domain-containing protein</fullName>
    </recommendedName>
</protein>
<reference evidence="5" key="1">
    <citation type="submission" date="2020-02" db="EMBL/GenBank/DDBJ databases">
        <authorList>
            <person name="Meier V. D."/>
        </authorList>
    </citation>
    <scope>NUCLEOTIDE SEQUENCE</scope>
    <source>
        <strain evidence="5">AVDCRST_MAG49</strain>
    </source>
</reference>
<keyword evidence="1 3" id="KW-0597">Phosphoprotein</keyword>
<dbReference type="PROSITE" id="PS50110">
    <property type="entry name" value="RESPONSE_REGULATORY"/>
    <property type="match status" value="1"/>
</dbReference>
<proteinExistence type="predicted"/>
<evidence type="ECO:0000313" key="5">
    <source>
        <dbReference type="EMBL" id="CAA9548218.1"/>
    </source>
</evidence>
<dbReference type="GO" id="GO:0000160">
    <property type="term" value="P:phosphorelay signal transduction system"/>
    <property type="evidence" value="ECO:0007669"/>
    <property type="project" value="UniProtKB-KW"/>
</dbReference>
<evidence type="ECO:0000256" key="3">
    <source>
        <dbReference type="PROSITE-ProRule" id="PRU00169"/>
    </source>
</evidence>
<gene>
    <name evidence="5" type="ORF">AVDCRST_MAG49-1541</name>
</gene>
<dbReference type="Gene3D" id="3.40.50.2300">
    <property type="match status" value="1"/>
</dbReference>
<dbReference type="AlphaFoldDB" id="A0A6J4UFX9"/>
<keyword evidence="2" id="KW-0902">Two-component regulatory system</keyword>
<dbReference type="PANTHER" id="PTHR44591">
    <property type="entry name" value="STRESS RESPONSE REGULATOR PROTEIN 1"/>
    <property type="match status" value="1"/>
</dbReference>
<dbReference type="SMART" id="SM00448">
    <property type="entry name" value="REC"/>
    <property type="match status" value="1"/>
</dbReference>
<evidence type="ECO:0000256" key="2">
    <source>
        <dbReference type="ARBA" id="ARBA00023012"/>
    </source>
</evidence>
<dbReference type="SUPFAM" id="SSF52172">
    <property type="entry name" value="CheY-like"/>
    <property type="match status" value="1"/>
</dbReference>
<dbReference type="InterPro" id="IPR011006">
    <property type="entry name" value="CheY-like_superfamily"/>
</dbReference>
<dbReference type="EMBL" id="CADCWG010000095">
    <property type="protein sequence ID" value="CAA9548218.1"/>
    <property type="molecule type" value="Genomic_DNA"/>
</dbReference>